<dbReference type="GO" id="GO:0048471">
    <property type="term" value="C:perinuclear region of cytoplasm"/>
    <property type="evidence" value="ECO:0007669"/>
    <property type="project" value="UniProtKB-SubCell"/>
</dbReference>
<evidence type="ECO:0000256" key="20">
    <source>
        <dbReference type="ARBA" id="ARBA00022898"/>
    </source>
</evidence>
<evidence type="ECO:0000256" key="7">
    <source>
        <dbReference type="ARBA" id="ARBA00004484"/>
    </source>
</evidence>
<keyword evidence="40" id="KW-1185">Reference proteome</keyword>
<dbReference type="GO" id="GO:0005794">
    <property type="term" value="C:Golgi apparatus"/>
    <property type="evidence" value="ECO:0007669"/>
    <property type="project" value="UniProtKB-SubCell"/>
</dbReference>
<comment type="function">
    <text evidence="1">Accessory subunit of the mitochondrial membrane respiratory chain NADH dehydrogenase (Complex I), that is believed not to be involved in catalysis. Complex I functions in the transfer of electrons from NADH to the respiratory chain. The immediate electron acceptor for the enzyme is believed to be ubiquinone.</text>
</comment>
<dbReference type="GO" id="GO:0043204">
    <property type="term" value="C:perikaryon"/>
    <property type="evidence" value="ECO:0007669"/>
    <property type="project" value="UniProtKB-SubCell"/>
</dbReference>
<keyword evidence="24" id="KW-0496">Mitochondrion</keyword>
<keyword evidence="19" id="KW-0832">Ubl conjugation</keyword>
<keyword evidence="16" id="KW-0963">Cytoplasm</keyword>
<evidence type="ECO:0000256" key="23">
    <source>
        <dbReference type="ARBA" id="ARBA00023115"/>
    </source>
</evidence>
<evidence type="ECO:0000256" key="9">
    <source>
        <dbReference type="ARBA" id="ARBA00004541"/>
    </source>
</evidence>
<keyword evidence="22" id="KW-0333">Golgi apparatus</keyword>
<comment type="similarity">
    <text evidence="31">Belongs to the Orn/Lys/Arg decarboxylase class-II family. ODC antizyme inhibitor subfamily.</text>
</comment>
<comment type="similarity">
    <text evidence="14">Belongs to the complex I NDUFS5 subunit family.</text>
</comment>
<dbReference type="SUPFAM" id="SSF50621">
    <property type="entry name" value="Alanine racemase C-terminal domain-like"/>
    <property type="match status" value="1"/>
</dbReference>
<dbReference type="CDD" id="cd00622">
    <property type="entry name" value="PLPDE_III_ODC"/>
    <property type="match status" value="1"/>
</dbReference>
<gene>
    <name evidence="39" type="primary">odc1-b</name>
    <name evidence="39" type="ORF">L345_06052</name>
</gene>
<dbReference type="PROSITE" id="PS00878">
    <property type="entry name" value="ODR_DC_2_1"/>
    <property type="match status" value="1"/>
</dbReference>
<dbReference type="PANTHER" id="PTHR11482:SF4">
    <property type="entry name" value="ANTIZYME INHIBITOR 2"/>
    <property type="match status" value="1"/>
</dbReference>
<evidence type="ECO:0000256" key="35">
    <source>
        <dbReference type="ARBA" id="ARBA00081984"/>
    </source>
</evidence>
<evidence type="ECO:0000256" key="36">
    <source>
        <dbReference type="PIRSR" id="PIRSR619342-50"/>
    </source>
</evidence>
<feature type="disulfide bond" evidence="36">
    <location>
        <begin position="544"/>
        <end position="577"/>
    </location>
</feature>
<evidence type="ECO:0000256" key="4">
    <source>
        <dbReference type="ARBA" id="ARBA00004279"/>
    </source>
</evidence>
<dbReference type="InterPro" id="IPR000183">
    <property type="entry name" value="Orn/DAP/Arg_de-COase"/>
</dbReference>
<evidence type="ECO:0000256" key="13">
    <source>
        <dbReference type="ARBA" id="ARBA00004637"/>
    </source>
</evidence>
<dbReference type="InterPro" id="IPR002433">
    <property type="entry name" value="Orn_de-COase"/>
</dbReference>
<dbReference type="Pfam" id="PF02784">
    <property type="entry name" value="Orn_Arg_deC_N"/>
    <property type="match status" value="1"/>
</dbReference>
<dbReference type="EMBL" id="AZIM01001081">
    <property type="protein sequence ID" value="ETE68157.1"/>
    <property type="molecule type" value="Genomic_DNA"/>
</dbReference>
<dbReference type="FunFam" id="3.20.20.10:FF:000006">
    <property type="entry name" value="Ornithine decarboxylase 1"/>
    <property type="match status" value="1"/>
</dbReference>
<keyword evidence="25" id="KW-0472">Membrane</keyword>
<dbReference type="GO" id="GO:0030424">
    <property type="term" value="C:axon"/>
    <property type="evidence" value="ECO:0007669"/>
    <property type="project" value="UniProtKB-SubCell"/>
</dbReference>
<comment type="subcellular location">
    <subcellularLocation>
        <location evidence="8">Cell projection</location>
        <location evidence="8">Axon</location>
    </subcellularLocation>
    <subcellularLocation>
        <location evidence="4">Cell projection</location>
        <location evidence="4">Dendrite</location>
    </subcellularLocation>
    <subcellularLocation>
        <location evidence="10">Cytoplasm</location>
        <location evidence="10">Perinuclear region</location>
    </subcellularLocation>
    <subcellularLocation>
        <location evidence="6">Cytoplasmic granule</location>
    </subcellularLocation>
    <subcellularLocation>
        <location evidence="9">Cytoplasmic vesicle</location>
    </subcellularLocation>
    <subcellularLocation>
        <location evidence="5">Endoplasmic reticulum-Golgi intermediate compartment</location>
    </subcellularLocation>
    <subcellularLocation>
        <location evidence="3">Golgi apparatus</location>
        <location evidence="3">cis-Golgi network</location>
    </subcellularLocation>
    <subcellularLocation>
        <location evidence="12">Golgi apparatus</location>
        <location evidence="12">trans-Golgi network</location>
    </subcellularLocation>
    <subcellularLocation>
        <location evidence="13">Mitochondrion inner membrane</location>
        <topology evidence="13">Peripheral membrane protein</topology>
    </subcellularLocation>
    <subcellularLocation>
        <location evidence="11">Mitochondrion intermembrane space</location>
    </subcellularLocation>
    <subcellularLocation>
        <location evidence="2">Nucleus</location>
    </subcellularLocation>
    <subcellularLocation>
        <location evidence="7">Perikaryon</location>
    </subcellularLocation>
</comment>
<evidence type="ECO:0000256" key="6">
    <source>
        <dbReference type="ARBA" id="ARBA00004463"/>
    </source>
</evidence>
<dbReference type="GO" id="GO:0031410">
    <property type="term" value="C:cytoplasmic vesicle"/>
    <property type="evidence" value="ECO:0007669"/>
    <property type="project" value="UniProtKB-SubCell"/>
</dbReference>
<keyword evidence="27" id="KW-0539">Nucleus</keyword>
<dbReference type="FunFam" id="2.40.37.10:FF:000009">
    <property type="entry name" value="antizyme inhibitor 2 isoform X1"/>
    <property type="match status" value="1"/>
</dbReference>
<dbReference type="InterPro" id="IPR009006">
    <property type="entry name" value="Ala_racemase/Decarboxylase_C"/>
</dbReference>
<evidence type="ECO:0000256" key="37">
    <source>
        <dbReference type="SAM" id="MobiDB-lite"/>
    </source>
</evidence>
<accession>V8P2U1</accession>
<dbReference type="Gene3D" id="2.40.37.10">
    <property type="entry name" value="Lyase, Ornithine Decarboxylase, Chain A, domain 1"/>
    <property type="match status" value="1"/>
</dbReference>
<evidence type="ECO:0000256" key="16">
    <source>
        <dbReference type="ARBA" id="ARBA00022490"/>
    </source>
</evidence>
<evidence type="ECO:0000256" key="1">
    <source>
        <dbReference type="ARBA" id="ARBA00003195"/>
    </source>
</evidence>
<comment type="caution">
    <text evidence="39">The sequence shown here is derived from an EMBL/GenBank/DDBJ whole genome shotgun (WGS) entry which is preliminary data.</text>
</comment>
<evidence type="ECO:0000256" key="18">
    <source>
        <dbReference type="ARBA" id="ARBA00022792"/>
    </source>
</evidence>
<dbReference type="InterPro" id="IPR022653">
    <property type="entry name" value="De-COase2_pyr-phos_BS"/>
</dbReference>
<dbReference type="InterPro" id="IPR019342">
    <property type="entry name" value="NADH_UbQ_OxRdtase_FeS-su5"/>
</dbReference>
<dbReference type="GO" id="GO:0016831">
    <property type="term" value="F:carboxy-lyase activity"/>
    <property type="evidence" value="ECO:0007669"/>
    <property type="project" value="UniProtKB-ARBA"/>
</dbReference>
<evidence type="ECO:0000256" key="12">
    <source>
        <dbReference type="ARBA" id="ARBA00004601"/>
    </source>
</evidence>
<evidence type="ECO:0000256" key="32">
    <source>
        <dbReference type="ARBA" id="ARBA00062007"/>
    </source>
</evidence>
<evidence type="ECO:0000313" key="40">
    <source>
        <dbReference type="Proteomes" id="UP000018936"/>
    </source>
</evidence>
<evidence type="ECO:0000259" key="38">
    <source>
        <dbReference type="Pfam" id="PF02784"/>
    </source>
</evidence>
<evidence type="ECO:0000256" key="5">
    <source>
        <dbReference type="ARBA" id="ARBA00004399"/>
    </source>
</evidence>
<dbReference type="Proteomes" id="UP000018936">
    <property type="component" value="Unassembled WGS sequence"/>
</dbReference>
<feature type="region of interest" description="Disordered" evidence="37">
    <location>
        <begin position="473"/>
        <end position="492"/>
    </location>
</feature>
<keyword evidence="20" id="KW-0663">Pyridoxal phosphate</keyword>
<proteinExistence type="inferred from homology"/>
<name>V8P2U1_OPHHA</name>
<evidence type="ECO:0000256" key="2">
    <source>
        <dbReference type="ARBA" id="ARBA00004123"/>
    </source>
</evidence>
<sequence length="611" mass="67490">MTRYLDESDVMMVEEGFTTRDLLESLLLKVAQTGSREAFFVANLEDVMKKHVRLLKALPRVKPVYPLKCNSSRGVVQMLAGLGARFSCTNKTEMALVKSTGVPPERIICASPCKQVSLIRYAASQGVQLMTFDNEVELGKVARRYPSARMILQLATDDSRCANHLSVKFGATLKTCRHLLEIAKQMDIEVVGISFHIGSSCTDPQIFIQSIADARLVVEMGAELGYKIHLLVIGGGLPSAEESRRHFEETAAVINSALDLYFPEGCGVEILAELGRYYVHSAFTLVVNIIAKKEVPLDQLGSDEEDAEGKRSFVYHINDGVYGSLGSVIFSSTCPVPVLPKRPPPDLPLHNSSFWGPTGDGLDQIADGLELPELQVGDWLIFENMGAHTVLAPSSFQGSSPTPVHYAMSRVAWEAVQLLQGKPLCPEEEGRESTCAPLSCGWEITDTLCVAPVFTPASIIECEATETLEWNREHSCGSSMPEAPPNSSPSPVLGQGHNSFSPLTCPFCLSAMPLLDLQNQLGINLDRWMLRLSSKQPFQQPSVCHTFEKEWLECSEGIGLTRAKEECRLEAEDLEECMTKRKMMQRIRAILKQRDLMIKEGKYTPPTHQND</sequence>
<dbReference type="PRINTS" id="PR01182">
    <property type="entry name" value="ORNDCRBXLASE"/>
</dbReference>
<evidence type="ECO:0000313" key="39">
    <source>
        <dbReference type="EMBL" id="ETE68157.1"/>
    </source>
</evidence>
<dbReference type="GO" id="GO:0005634">
    <property type="term" value="C:nucleus"/>
    <property type="evidence" value="ECO:0007669"/>
    <property type="project" value="UniProtKB-SubCell"/>
</dbReference>
<dbReference type="Pfam" id="PF10200">
    <property type="entry name" value="Ndufs5"/>
    <property type="match status" value="1"/>
</dbReference>
<dbReference type="SUPFAM" id="SSF51419">
    <property type="entry name" value="PLP-binding barrel"/>
    <property type="match status" value="1"/>
</dbReference>
<evidence type="ECO:0000256" key="22">
    <source>
        <dbReference type="ARBA" id="ARBA00023034"/>
    </source>
</evidence>
<dbReference type="GO" id="GO:0005758">
    <property type="term" value="C:mitochondrial intermembrane space"/>
    <property type="evidence" value="ECO:0007669"/>
    <property type="project" value="UniProtKB-SubCell"/>
</dbReference>
<feature type="disulfide bond" evidence="36">
    <location>
        <begin position="554"/>
        <end position="567"/>
    </location>
</feature>
<evidence type="ECO:0000256" key="14">
    <source>
        <dbReference type="ARBA" id="ARBA00007372"/>
    </source>
</evidence>
<dbReference type="InterPro" id="IPR029066">
    <property type="entry name" value="PLP-binding_barrel"/>
</dbReference>
<keyword evidence="29" id="KW-0968">Cytoplasmic vesicle</keyword>
<evidence type="ECO:0000256" key="30">
    <source>
        <dbReference type="ARBA" id="ARBA00058216"/>
    </source>
</evidence>
<evidence type="ECO:0000256" key="25">
    <source>
        <dbReference type="ARBA" id="ARBA00023136"/>
    </source>
</evidence>
<evidence type="ECO:0000256" key="21">
    <source>
        <dbReference type="ARBA" id="ARBA00022982"/>
    </source>
</evidence>
<evidence type="ECO:0000256" key="15">
    <source>
        <dbReference type="ARBA" id="ARBA00022448"/>
    </source>
</evidence>
<evidence type="ECO:0000256" key="10">
    <source>
        <dbReference type="ARBA" id="ARBA00004556"/>
    </source>
</evidence>
<dbReference type="AlphaFoldDB" id="V8P2U1"/>
<evidence type="ECO:0000256" key="34">
    <source>
        <dbReference type="ARBA" id="ARBA00081150"/>
    </source>
</evidence>
<keyword evidence="15" id="KW-0813">Transport</keyword>
<feature type="domain" description="Orn/DAP/Arg decarboxylase 2 N-terminal" evidence="38">
    <location>
        <begin position="45"/>
        <end position="279"/>
    </location>
</feature>
<feature type="non-terminal residue" evidence="39">
    <location>
        <position position="1"/>
    </location>
</feature>
<dbReference type="InterPro" id="IPR022644">
    <property type="entry name" value="De-COase2_N"/>
</dbReference>
<evidence type="ECO:0000256" key="19">
    <source>
        <dbReference type="ARBA" id="ARBA00022843"/>
    </source>
</evidence>
<evidence type="ECO:0000256" key="26">
    <source>
        <dbReference type="ARBA" id="ARBA00023157"/>
    </source>
</evidence>
<keyword evidence="28" id="KW-0966">Cell projection</keyword>
<evidence type="ECO:0000256" key="24">
    <source>
        <dbReference type="ARBA" id="ARBA00023128"/>
    </source>
</evidence>
<dbReference type="GO" id="GO:0030425">
    <property type="term" value="C:dendrite"/>
    <property type="evidence" value="ECO:0007669"/>
    <property type="project" value="UniProtKB-SubCell"/>
</dbReference>
<evidence type="ECO:0000256" key="3">
    <source>
        <dbReference type="ARBA" id="ARBA00004222"/>
    </source>
</evidence>
<keyword evidence="21" id="KW-0249">Electron transport</keyword>
<keyword evidence="18" id="KW-0999">Mitochondrion inner membrane</keyword>
<dbReference type="GO" id="GO:0033387">
    <property type="term" value="P:putrescine biosynthetic process from arginine, via ornithine"/>
    <property type="evidence" value="ECO:0007669"/>
    <property type="project" value="TreeGrafter"/>
</dbReference>
<organism evidence="39 40">
    <name type="scientific">Ophiophagus hannah</name>
    <name type="common">King cobra</name>
    <name type="synonym">Naja hannah</name>
    <dbReference type="NCBI Taxonomy" id="8665"/>
    <lineage>
        <taxon>Eukaryota</taxon>
        <taxon>Metazoa</taxon>
        <taxon>Chordata</taxon>
        <taxon>Craniata</taxon>
        <taxon>Vertebrata</taxon>
        <taxon>Euteleostomi</taxon>
        <taxon>Lepidosauria</taxon>
        <taxon>Squamata</taxon>
        <taxon>Bifurcata</taxon>
        <taxon>Unidentata</taxon>
        <taxon>Episquamata</taxon>
        <taxon>Toxicofera</taxon>
        <taxon>Serpentes</taxon>
        <taxon>Colubroidea</taxon>
        <taxon>Elapidae</taxon>
        <taxon>Elapinae</taxon>
        <taxon>Ophiophagus</taxon>
    </lineage>
</organism>
<evidence type="ECO:0000256" key="28">
    <source>
        <dbReference type="ARBA" id="ARBA00023273"/>
    </source>
</evidence>
<keyword evidence="23" id="KW-0620">Polyamine biosynthesis</keyword>
<evidence type="ECO:0000256" key="29">
    <source>
        <dbReference type="ARBA" id="ARBA00023329"/>
    </source>
</evidence>
<dbReference type="PANTHER" id="PTHR11482">
    <property type="entry name" value="ARGININE/DIAMINOPIMELATE/ORNITHINE DECARBOXYLASE"/>
    <property type="match status" value="1"/>
</dbReference>
<evidence type="ECO:0000256" key="31">
    <source>
        <dbReference type="ARBA" id="ARBA00061098"/>
    </source>
</evidence>
<dbReference type="GO" id="GO:0042978">
    <property type="term" value="F:ornithine decarboxylase activator activity"/>
    <property type="evidence" value="ECO:0007669"/>
    <property type="project" value="UniProtKB-ARBA"/>
</dbReference>
<dbReference type="Gene3D" id="3.20.20.10">
    <property type="entry name" value="Alanine racemase"/>
    <property type="match status" value="1"/>
</dbReference>
<evidence type="ECO:0000256" key="8">
    <source>
        <dbReference type="ARBA" id="ARBA00004489"/>
    </source>
</evidence>
<dbReference type="PRINTS" id="PR01179">
    <property type="entry name" value="ODADCRBXLASE"/>
</dbReference>
<keyword evidence="17" id="KW-0679">Respiratory chain</keyword>
<comment type="subunit">
    <text evidence="32">Monomer. Interacts with OAZ1, OAZ2 and OAZ3; this interaction disrupts the interaction between the antizyme and ODC1. Does not form a heterodimer with ODC1.</text>
</comment>
<evidence type="ECO:0000256" key="33">
    <source>
        <dbReference type="ARBA" id="ARBA00071561"/>
    </source>
</evidence>
<dbReference type="GO" id="GO:0005743">
    <property type="term" value="C:mitochondrial inner membrane"/>
    <property type="evidence" value="ECO:0007669"/>
    <property type="project" value="UniProtKB-SubCell"/>
</dbReference>
<protein>
    <recommendedName>
        <fullName evidence="33">Antizyme inhibitor 2</fullName>
    </recommendedName>
    <alternativeName>
        <fullName evidence="35">Ornithine decarboxylase-like protein</fullName>
    </alternativeName>
    <alternativeName>
        <fullName evidence="34">ornithine decarboxylase paralog</fullName>
    </alternativeName>
</protein>
<evidence type="ECO:0000256" key="17">
    <source>
        <dbReference type="ARBA" id="ARBA00022660"/>
    </source>
</evidence>
<dbReference type="OrthoDB" id="5034579at2759"/>
<comment type="function">
    <text evidence="30">Antizyme inhibitor (AZI) protein that positively regulates ornithine decarboxylase (ODC) activity and polyamine uptake. AZI is an enzymatically inactive ODC homolog that counteracts the negative effect of ODC antizymes (AZs) OAZ1, OAZ2 and OAZ3 on ODC activity by competing with ODC for antizyme-binding. Inhibits antizyme-dependent ODC degradation and releases ODC monomers from their inactive complex with antizymes, leading to formation of the catalytically active ODC homodimer and restoring polyamine production. Participates in the morphological integrity of the trans-Golgi network (TGN) and functions as a regulator of intracellular secretory vesicle trafficking.</text>
</comment>
<dbReference type="GO" id="GO:0005793">
    <property type="term" value="C:endoplasmic reticulum-Golgi intermediate compartment"/>
    <property type="evidence" value="ECO:0007669"/>
    <property type="project" value="UniProtKB-SubCell"/>
</dbReference>
<reference evidence="39 40" key="1">
    <citation type="journal article" date="2013" name="Proc. Natl. Acad. Sci. U.S.A.">
        <title>The king cobra genome reveals dynamic gene evolution and adaptation in the snake venom system.</title>
        <authorList>
            <person name="Vonk F.J."/>
            <person name="Casewell N.R."/>
            <person name="Henkel C.V."/>
            <person name="Heimberg A.M."/>
            <person name="Jansen H.J."/>
            <person name="McCleary R.J."/>
            <person name="Kerkkamp H.M."/>
            <person name="Vos R.A."/>
            <person name="Guerreiro I."/>
            <person name="Calvete J.J."/>
            <person name="Wuster W."/>
            <person name="Woods A.E."/>
            <person name="Logan J.M."/>
            <person name="Harrison R.A."/>
            <person name="Castoe T.A."/>
            <person name="de Koning A.P."/>
            <person name="Pollock D.D."/>
            <person name="Yandell M."/>
            <person name="Calderon D."/>
            <person name="Renjifo C."/>
            <person name="Currier R.B."/>
            <person name="Salgado D."/>
            <person name="Pla D."/>
            <person name="Sanz L."/>
            <person name="Hyder A.S."/>
            <person name="Ribeiro J.M."/>
            <person name="Arntzen J.W."/>
            <person name="van den Thillart G.E."/>
            <person name="Boetzer M."/>
            <person name="Pirovano W."/>
            <person name="Dirks R.P."/>
            <person name="Spaink H.P."/>
            <person name="Duboule D."/>
            <person name="McGlinn E."/>
            <person name="Kini R.M."/>
            <person name="Richardson M.K."/>
        </authorList>
    </citation>
    <scope>NUCLEOTIDE SEQUENCE</scope>
    <source>
        <tissue evidence="39">Blood</tissue>
    </source>
</reference>
<keyword evidence="26 36" id="KW-1015">Disulfide bond</keyword>
<evidence type="ECO:0000256" key="11">
    <source>
        <dbReference type="ARBA" id="ARBA00004569"/>
    </source>
</evidence>
<evidence type="ECO:0000256" key="27">
    <source>
        <dbReference type="ARBA" id="ARBA00023242"/>
    </source>
</evidence>